<dbReference type="RefSeq" id="WP_058210264.1">
    <property type="nucleotide sequence ID" value="NZ_LKLP01000109.1"/>
</dbReference>
<evidence type="ECO:0000256" key="1">
    <source>
        <dbReference type="ARBA" id="ARBA00038283"/>
    </source>
</evidence>
<dbReference type="GO" id="GO:0003887">
    <property type="term" value="F:DNA-directed DNA polymerase activity"/>
    <property type="evidence" value="ECO:0007669"/>
    <property type="project" value="InterPro"/>
</dbReference>
<organism evidence="4 5">
    <name type="scientific">Lactococcus lactis subsp. lactis</name>
    <name type="common">Streptococcus lactis</name>
    <dbReference type="NCBI Taxonomy" id="1360"/>
    <lineage>
        <taxon>Bacteria</taxon>
        <taxon>Bacillati</taxon>
        <taxon>Bacillota</taxon>
        <taxon>Bacilli</taxon>
        <taxon>Lactobacillales</taxon>
        <taxon>Streptococcaceae</taxon>
        <taxon>Lactococcus</taxon>
    </lineage>
</organism>
<evidence type="ECO:0000259" key="2">
    <source>
        <dbReference type="Pfam" id="PF01051"/>
    </source>
</evidence>
<dbReference type="Pfam" id="PF01051">
    <property type="entry name" value="Rep3_N"/>
    <property type="match status" value="1"/>
</dbReference>
<comment type="similarity">
    <text evidence="1">Belongs to the initiator RepB protein family.</text>
</comment>
<dbReference type="SUPFAM" id="SSF46785">
    <property type="entry name" value="Winged helix' DNA-binding domain"/>
    <property type="match status" value="2"/>
</dbReference>
<evidence type="ECO:0000259" key="3">
    <source>
        <dbReference type="Pfam" id="PF06430"/>
    </source>
</evidence>
<dbReference type="InterPro" id="IPR000525">
    <property type="entry name" value="Initiator_Rep_WH1"/>
</dbReference>
<dbReference type="InterPro" id="IPR036390">
    <property type="entry name" value="WH_DNA-bd_sf"/>
</dbReference>
<sequence length="385" mass="45186">MPSITEKDSAQKQAMLMTEIEKRKVVEHNDLITSVAKMDKTSLKIFELAVSYIDTDNPPKDNVIYLSKNELFAFFKVSDNGKHTRFKEAIEKMQKQAFFEIKEINNTEKGYKMKSIIPIPYVEWNSYNDIVTLQFQPQIMPYLMDLKKNFTQYALTDVMELNSKYSIIIYKWLCMHYNQYEHYTNKGGRREDQLEGYRNPSIQISELRSLTDTIDIYTNFPMFEKRVLKEPIEEINKHTHFNVEYEKIKKGRAIDSVIFHITKKKVSDDNSYKLGDKAHQEAKAKKEQAEDQLALEAMKSHYTKLLIENFLLTPMEMTDTSTMAGLQKNVYPHYEKLKELRGISAVNKHMSYVASKREDYSKRNISKYLKKAIEQYLGTLGDTEV</sequence>
<dbReference type="GO" id="GO:0006270">
    <property type="term" value="P:DNA replication initiation"/>
    <property type="evidence" value="ECO:0007669"/>
    <property type="project" value="InterPro"/>
</dbReference>
<dbReference type="Pfam" id="PF06430">
    <property type="entry name" value="L_lactis_RepB_C"/>
    <property type="match status" value="1"/>
</dbReference>
<dbReference type="InterPro" id="IPR010931">
    <property type="entry name" value="L_lactis_RepB_C"/>
</dbReference>
<reference evidence="5" key="1">
    <citation type="submission" date="2015-10" db="EMBL/GenBank/DDBJ databases">
        <title>Draft Genome Sequences of 11 Lactococcus lactis subspecies cremoris strains.</title>
        <authorList>
            <person name="Wels M."/>
            <person name="Backus L."/>
            <person name="Boekhorst J."/>
            <person name="Dijkstra A."/>
            <person name="Beerthuizen M."/>
            <person name="Kelly W."/>
            <person name="Siezen R."/>
            <person name="Bachmann H."/>
            <person name="Van Hijum S."/>
        </authorList>
    </citation>
    <scope>NUCLEOTIDE SEQUENCE [LARGE SCALE GENOMIC DNA]</scope>
    <source>
        <strain evidence="5">LMG8520</strain>
    </source>
</reference>
<feature type="domain" description="Initiator Rep protein WH1" evidence="2">
    <location>
        <begin position="24"/>
        <end position="174"/>
    </location>
</feature>
<feature type="domain" description="Lactococcus lactis RepB C-terminal" evidence="3">
    <location>
        <begin position="263"/>
        <end position="380"/>
    </location>
</feature>
<dbReference type="EMBL" id="LKLP01000109">
    <property type="protein sequence ID" value="KSU06397.1"/>
    <property type="molecule type" value="Genomic_DNA"/>
</dbReference>
<name>A0A0V8CYQ5_LACLL</name>
<dbReference type="AlphaFoldDB" id="A0A0V8CYQ5"/>
<dbReference type="Pfam" id="PF21205">
    <property type="entry name" value="Rep3_C"/>
    <property type="match status" value="1"/>
</dbReference>
<proteinExistence type="inferred from homology"/>
<dbReference type="Proteomes" id="UP000054230">
    <property type="component" value="Unassembled WGS sequence"/>
</dbReference>
<dbReference type="InterPro" id="IPR036388">
    <property type="entry name" value="WH-like_DNA-bd_sf"/>
</dbReference>
<evidence type="ECO:0000313" key="4">
    <source>
        <dbReference type="EMBL" id="KSU06397.1"/>
    </source>
</evidence>
<evidence type="ECO:0000313" key="5">
    <source>
        <dbReference type="Proteomes" id="UP000054230"/>
    </source>
</evidence>
<comment type="caution">
    <text evidence="4">The sequence shown here is derived from an EMBL/GenBank/DDBJ whole genome shotgun (WGS) entry which is preliminary data.</text>
</comment>
<dbReference type="PATRIC" id="fig|1360.106.peg.2210"/>
<gene>
    <name evidence="4" type="ORF">LMG8520_2099</name>
</gene>
<accession>A0A0V8CYQ5</accession>
<protein>
    <submittedName>
        <fullName evidence="4">RepB</fullName>
    </submittedName>
</protein>
<dbReference type="Gene3D" id="1.10.10.10">
    <property type="entry name" value="Winged helix-like DNA-binding domain superfamily/Winged helix DNA-binding domain"/>
    <property type="match status" value="2"/>
</dbReference>